<keyword evidence="1" id="KW-0812">Transmembrane</keyword>
<dbReference type="InterPro" id="IPR001005">
    <property type="entry name" value="SANT/Myb"/>
</dbReference>
<keyword evidence="4" id="KW-0808">Transferase</keyword>
<dbReference type="EMBL" id="BKCJ010003678">
    <property type="protein sequence ID" value="GEU56538.1"/>
    <property type="molecule type" value="Genomic_DNA"/>
</dbReference>
<protein>
    <submittedName>
        <fullName evidence="4">RNA-directed DNA polymerase, eukaryota</fullName>
    </submittedName>
</protein>
<evidence type="ECO:0000313" key="4">
    <source>
        <dbReference type="EMBL" id="GEU56538.1"/>
    </source>
</evidence>
<dbReference type="PANTHER" id="PTHR33116:SF77">
    <property type="entry name" value="RNA-DIRECTED DNA POLYMERASE"/>
    <property type="match status" value="1"/>
</dbReference>
<dbReference type="InterPro" id="IPR009057">
    <property type="entry name" value="Homeodomain-like_sf"/>
</dbReference>
<keyword evidence="4" id="KW-0695">RNA-directed DNA polymerase</keyword>
<dbReference type="SUPFAM" id="SSF46689">
    <property type="entry name" value="Homeodomain-like"/>
    <property type="match status" value="1"/>
</dbReference>
<dbReference type="InterPro" id="IPR043502">
    <property type="entry name" value="DNA/RNA_pol_sf"/>
</dbReference>
<dbReference type="InterPro" id="IPR000477">
    <property type="entry name" value="RT_dom"/>
</dbReference>
<dbReference type="SUPFAM" id="SSF56672">
    <property type="entry name" value="DNA/RNA polymerases"/>
    <property type="match status" value="1"/>
</dbReference>
<name>A0A6L2L4E1_TANCI</name>
<feature type="domain" description="Reverse transcriptase" evidence="3">
    <location>
        <begin position="1"/>
        <end position="167"/>
    </location>
</feature>
<keyword evidence="1" id="KW-1133">Transmembrane helix</keyword>
<keyword evidence="4" id="KW-0548">Nucleotidyltransferase</keyword>
<gene>
    <name evidence="4" type="ORF">Tci_028516</name>
</gene>
<feature type="transmembrane region" description="Helical" evidence="1">
    <location>
        <begin position="362"/>
        <end position="385"/>
    </location>
</feature>
<accession>A0A6L2L4E1</accession>
<dbReference type="Pfam" id="PF00078">
    <property type="entry name" value="RVT_1"/>
    <property type="match status" value="1"/>
</dbReference>
<reference evidence="4" key="1">
    <citation type="journal article" date="2019" name="Sci. Rep.">
        <title>Draft genome of Tanacetum cinerariifolium, the natural source of mosquito coil.</title>
        <authorList>
            <person name="Yamashiro T."/>
            <person name="Shiraishi A."/>
            <person name="Satake H."/>
            <person name="Nakayama K."/>
        </authorList>
    </citation>
    <scope>NUCLEOTIDE SEQUENCE</scope>
</reference>
<dbReference type="PANTHER" id="PTHR33116">
    <property type="entry name" value="REVERSE TRANSCRIPTASE ZINC-BINDING DOMAIN-CONTAINING PROTEIN-RELATED-RELATED"/>
    <property type="match status" value="1"/>
</dbReference>
<evidence type="ECO:0000259" key="2">
    <source>
        <dbReference type="PROSITE" id="PS50090"/>
    </source>
</evidence>
<dbReference type="AlphaFoldDB" id="A0A6L2L4E1"/>
<dbReference type="PROSITE" id="PS50878">
    <property type="entry name" value="RT_POL"/>
    <property type="match status" value="1"/>
</dbReference>
<evidence type="ECO:0000259" key="3">
    <source>
        <dbReference type="PROSITE" id="PS50878"/>
    </source>
</evidence>
<evidence type="ECO:0000256" key="1">
    <source>
        <dbReference type="SAM" id="Phobius"/>
    </source>
</evidence>
<comment type="caution">
    <text evidence="4">The sequence shown here is derived from an EMBL/GenBank/DDBJ whole genome shotgun (WGS) entry which is preliminary data.</text>
</comment>
<proteinExistence type="predicted"/>
<feature type="domain" description="Myb-like" evidence="2">
    <location>
        <begin position="319"/>
        <end position="350"/>
    </location>
</feature>
<dbReference type="PROSITE" id="PS50090">
    <property type="entry name" value="MYB_LIKE"/>
    <property type="match status" value="1"/>
</dbReference>
<keyword evidence="1" id="KW-0472">Membrane</keyword>
<dbReference type="CDD" id="cd00167">
    <property type="entry name" value="SANT"/>
    <property type="match status" value="1"/>
</dbReference>
<sequence length="466" mass="52924">MVQKEEQESYVFKGRFCKWIRGTFCFAKASVLVNGSPSNEFQFHCGLRQGDPLAQYLFILVMESLHLSVCRAVEDELFKGIRLHGSVSISHLFYADDAMFIGDWSDANLKGIISILKCFFLASGLQINIHKSQVLGVGVPRLIVERAASKLGCSIMQNQFRYLGVLVGACMSRKKAWDDTVIKLRSRLSKWKELEAVRRQFFYGADHLDNKITWAAWNKILASKQKGGLGVSSFHALNRALLLKWVWRFVSQDGSLWSRVIQAIYGNTITNHQVHVASNWGSILREVNLLKEKGFDFLSHCSKRIGDGNSTRMYVVLRPWAPEEDQILVDYIQAHGHGSWRALPKLAGMRVQFLRLRSSMSVGVGLLGKLLFELGIVYSVVYFLAKNDAYATPTSMNVGWAKVGVLNYDHAVDQRIRLDLREKGNKDDHLSGCRARTGMIYAEMLGLVARCEDFINYFTYELFFHL</sequence>
<organism evidence="4">
    <name type="scientific">Tanacetum cinerariifolium</name>
    <name type="common">Dalmatian daisy</name>
    <name type="synonym">Chrysanthemum cinerariifolium</name>
    <dbReference type="NCBI Taxonomy" id="118510"/>
    <lineage>
        <taxon>Eukaryota</taxon>
        <taxon>Viridiplantae</taxon>
        <taxon>Streptophyta</taxon>
        <taxon>Embryophyta</taxon>
        <taxon>Tracheophyta</taxon>
        <taxon>Spermatophyta</taxon>
        <taxon>Magnoliopsida</taxon>
        <taxon>eudicotyledons</taxon>
        <taxon>Gunneridae</taxon>
        <taxon>Pentapetalae</taxon>
        <taxon>asterids</taxon>
        <taxon>campanulids</taxon>
        <taxon>Asterales</taxon>
        <taxon>Asteraceae</taxon>
        <taxon>Asteroideae</taxon>
        <taxon>Anthemideae</taxon>
        <taxon>Anthemidinae</taxon>
        <taxon>Tanacetum</taxon>
    </lineage>
</organism>
<dbReference type="GO" id="GO:0003964">
    <property type="term" value="F:RNA-directed DNA polymerase activity"/>
    <property type="evidence" value="ECO:0007669"/>
    <property type="project" value="UniProtKB-KW"/>
</dbReference>
<dbReference type="Gene3D" id="1.10.10.60">
    <property type="entry name" value="Homeodomain-like"/>
    <property type="match status" value="1"/>
</dbReference>
<dbReference type="Pfam" id="PF00249">
    <property type="entry name" value="Myb_DNA-binding"/>
    <property type="match status" value="1"/>
</dbReference>